<dbReference type="Gene3D" id="3.40.50.1240">
    <property type="entry name" value="Phosphoglycerate mutase-like"/>
    <property type="match status" value="1"/>
</dbReference>
<organism evidence="2 3">
    <name type="scientific">Pedobacter gandavensis</name>
    <dbReference type="NCBI Taxonomy" id="2679963"/>
    <lineage>
        <taxon>Bacteria</taxon>
        <taxon>Pseudomonadati</taxon>
        <taxon>Bacteroidota</taxon>
        <taxon>Sphingobacteriia</taxon>
        <taxon>Sphingobacteriales</taxon>
        <taxon>Sphingobacteriaceae</taxon>
        <taxon>Pedobacter</taxon>
    </lineage>
</organism>
<comment type="caution">
    <text evidence="2">The sequence shown here is derived from an EMBL/GenBank/DDBJ whole genome shotgun (WGS) entry which is preliminary data.</text>
</comment>
<dbReference type="InterPro" id="IPR029033">
    <property type="entry name" value="His_PPase_superfam"/>
</dbReference>
<keyword evidence="3" id="KW-1185">Reference proteome</keyword>
<dbReference type="SMART" id="SM00855">
    <property type="entry name" value="PGAM"/>
    <property type="match status" value="1"/>
</dbReference>
<dbReference type="CDD" id="cd07067">
    <property type="entry name" value="HP_PGM_like"/>
    <property type="match status" value="1"/>
</dbReference>
<dbReference type="EMBL" id="WNXC01000001">
    <property type="protein sequence ID" value="MBB2148526.1"/>
    <property type="molecule type" value="Genomic_DNA"/>
</dbReference>
<accession>A0ABR6ETJ9</accession>
<reference evidence="2 3" key="1">
    <citation type="submission" date="2019-11" db="EMBL/GenBank/DDBJ databases">
        <title>Description of Pedobacter sp. LMG 31462T.</title>
        <authorList>
            <person name="Carlier A."/>
            <person name="Qi S."/>
            <person name="Vandamme P."/>
        </authorList>
    </citation>
    <scope>NUCLEOTIDE SEQUENCE [LARGE SCALE GENOMIC DNA]</scope>
    <source>
        <strain evidence="2 3">LMG 31462</strain>
    </source>
</reference>
<dbReference type="Pfam" id="PF00300">
    <property type="entry name" value="His_Phos_1"/>
    <property type="match status" value="1"/>
</dbReference>
<name>A0ABR6ETJ9_9SPHI</name>
<dbReference type="InterPro" id="IPR051695">
    <property type="entry name" value="Phosphoglycerate_Mutase"/>
</dbReference>
<dbReference type="Proteomes" id="UP000636110">
    <property type="component" value="Unassembled WGS sequence"/>
</dbReference>
<dbReference type="RefSeq" id="WP_182954575.1">
    <property type="nucleotide sequence ID" value="NZ_WNXC01000001.1"/>
</dbReference>
<dbReference type="PROSITE" id="PS00175">
    <property type="entry name" value="PG_MUTASE"/>
    <property type="match status" value="1"/>
</dbReference>
<dbReference type="PIRSF" id="PIRSF000709">
    <property type="entry name" value="6PFK_2-Ptase"/>
    <property type="match status" value="1"/>
</dbReference>
<dbReference type="PANTHER" id="PTHR46517">
    <property type="entry name" value="FRUCTOSE-2,6-BISPHOSPHATASE TIGAR"/>
    <property type="match status" value="1"/>
</dbReference>
<dbReference type="InterPro" id="IPR013078">
    <property type="entry name" value="His_Pase_superF_clade-1"/>
</dbReference>
<protein>
    <submittedName>
        <fullName evidence="2">Histidine phosphatase family protein</fullName>
    </submittedName>
</protein>
<evidence type="ECO:0000313" key="3">
    <source>
        <dbReference type="Proteomes" id="UP000636110"/>
    </source>
</evidence>
<keyword evidence="1" id="KW-0378">Hydrolase</keyword>
<dbReference type="PANTHER" id="PTHR46517:SF1">
    <property type="entry name" value="FRUCTOSE-2,6-BISPHOSPHATASE TIGAR"/>
    <property type="match status" value="1"/>
</dbReference>
<evidence type="ECO:0000313" key="2">
    <source>
        <dbReference type="EMBL" id="MBB2148526.1"/>
    </source>
</evidence>
<evidence type="ECO:0000256" key="1">
    <source>
        <dbReference type="ARBA" id="ARBA00022801"/>
    </source>
</evidence>
<sequence>MGKELYIIRHGETDLNKQGIVQGRGINSDLNDTGRAQAAAFYATYQDVPFDKVYTSTLKRTHQTVKGFIDAGLPWEQLSGLDELAWGVWEGKANDEHAIAAFKGMMEKWQSGDFDSHFEGGESPNQVKTRLQEALEVIVKAPNEKKVLICMHGRAMRLFLCILTGKPLSEMTEFPHQNTTLYKVDLNDGQFTIMEFNNTDHLKLFPID</sequence>
<dbReference type="InterPro" id="IPR001345">
    <property type="entry name" value="PG/BPGM_mutase_AS"/>
</dbReference>
<proteinExistence type="predicted"/>
<gene>
    <name evidence="2" type="ORF">GM920_06330</name>
</gene>
<dbReference type="SUPFAM" id="SSF53254">
    <property type="entry name" value="Phosphoglycerate mutase-like"/>
    <property type="match status" value="1"/>
</dbReference>